<keyword evidence="6 7" id="KW-0862">Zinc</keyword>
<organism evidence="9 10">
    <name type="scientific">Zophobihabitans entericus</name>
    <dbReference type="NCBI Taxonomy" id="1635327"/>
    <lineage>
        <taxon>Bacteria</taxon>
        <taxon>Pseudomonadati</taxon>
        <taxon>Pseudomonadota</taxon>
        <taxon>Gammaproteobacteria</taxon>
        <taxon>Orbales</taxon>
        <taxon>Orbaceae</taxon>
        <taxon>Zophobihabitans</taxon>
    </lineage>
</organism>
<dbReference type="CDD" id="cd07723">
    <property type="entry name" value="hydroxyacylglutathione_hydrolase_MBL-fold"/>
    <property type="match status" value="1"/>
</dbReference>
<dbReference type="Gene3D" id="3.60.15.10">
    <property type="entry name" value="Ribonuclease Z/Hydroxyacylglutathione hydrolase-like"/>
    <property type="match status" value="1"/>
</dbReference>
<dbReference type="HAMAP" id="MF_01374">
    <property type="entry name" value="Glyoxalase_2"/>
    <property type="match status" value="1"/>
</dbReference>
<dbReference type="EC" id="3.1.2.6" evidence="7"/>
<dbReference type="UniPathway" id="UPA00619">
    <property type="reaction ID" value="UER00676"/>
</dbReference>
<dbReference type="Pfam" id="PF00753">
    <property type="entry name" value="Lactamase_B"/>
    <property type="match status" value="1"/>
</dbReference>
<name>A0A6G9IC47_9GAMM</name>
<dbReference type="SMART" id="SM00849">
    <property type="entry name" value="Lactamase_B"/>
    <property type="match status" value="1"/>
</dbReference>
<evidence type="ECO:0000256" key="7">
    <source>
        <dbReference type="HAMAP-Rule" id="MF_01374"/>
    </source>
</evidence>
<evidence type="ECO:0000256" key="5">
    <source>
        <dbReference type="ARBA" id="ARBA00022801"/>
    </source>
</evidence>
<dbReference type="EMBL" id="CP050253">
    <property type="protein sequence ID" value="QIQ21806.1"/>
    <property type="molecule type" value="Genomic_DNA"/>
</dbReference>
<dbReference type="Pfam" id="PF16123">
    <property type="entry name" value="HAGH_C"/>
    <property type="match status" value="1"/>
</dbReference>
<dbReference type="KEGG" id="orb:IPMB12_09000"/>
<evidence type="ECO:0000256" key="2">
    <source>
        <dbReference type="ARBA" id="ARBA00004963"/>
    </source>
</evidence>
<dbReference type="SUPFAM" id="SSF56281">
    <property type="entry name" value="Metallo-hydrolase/oxidoreductase"/>
    <property type="match status" value="1"/>
</dbReference>
<dbReference type="RefSeq" id="WP_166916977.1">
    <property type="nucleotide sequence ID" value="NZ_CP050253.1"/>
</dbReference>
<comment type="catalytic activity">
    <reaction evidence="1 7">
        <text>an S-(2-hydroxyacyl)glutathione + H2O = a 2-hydroxy carboxylate + glutathione + H(+)</text>
        <dbReference type="Rhea" id="RHEA:21864"/>
        <dbReference type="ChEBI" id="CHEBI:15377"/>
        <dbReference type="ChEBI" id="CHEBI:15378"/>
        <dbReference type="ChEBI" id="CHEBI:57925"/>
        <dbReference type="ChEBI" id="CHEBI:58896"/>
        <dbReference type="ChEBI" id="CHEBI:71261"/>
        <dbReference type="EC" id="3.1.2.6"/>
    </reaction>
</comment>
<dbReference type="PANTHER" id="PTHR43705">
    <property type="entry name" value="HYDROXYACYLGLUTATHIONE HYDROLASE"/>
    <property type="match status" value="1"/>
</dbReference>
<dbReference type="InterPro" id="IPR050110">
    <property type="entry name" value="Glyoxalase_II_hydrolase"/>
</dbReference>
<dbReference type="GO" id="GO:0004416">
    <property type="term" value="F:hydroxyacylglutathione hydrolase activity"/>
    <property type="evidence" value="ECO:0007669"/>
    <property type="project" value="UniProtKB-UniRule"/>
</dbReference>
<evidence type="ECO:0000256" key="3">
    <source>
        <dbReference type="ARBA" id="ARBA00006759"/>
    </source>
</evidence>
<dbReference type="Proteomes" id="UP000501168">
    <property type="component" value="Chromosome"/>
</dbReference>
<feature type="binding site" evidence="7">
    <location>
        <position position="130"/>
    </location>
    <ligand>
        <name>Zn(2+)</name>
        <dbReference type="ChEBI" id="CHEBI:29105"/>
        <label>2</label>
    </ligand>
</feature>
<feature type="binding site" evidence="7">
    <location>
        <position position="168"/>
    </location>
    <ligand>
        <name>Zn(2+)</name>
        <dbReference type="ChEBI" id="CHEBI:29105"/>
        <label>2</label>
    </ligand>
</feature>
<dbReference type="FunCoup" id="A0A6G9IC47">
    <property type="interactions" value="384"/>
</dbReference>
<dbReference type="InParanoid" id="A0A6G9IC47"/>
<evidence type="ECO:0000256" key="1">
    <source>
        <dbReference type="ARBA" id="ARBA00001623"/>
    </source>
</evidence>
<dbReference type="InterPro" id="IPR017782">
    <property type="entry name" value="Hydroxyacylglutathione_Hdrlase"/>
</dbReference>
<keyword evidence="4 7" id="KW-0479">Metal-binding</keyword>
<evidence type="ECO:0000313" key="9">
    <source>
        <dbReference type="EMBL" id="QIQ21806.1"/>
    </source>
</evidence>
<sequence>MYQLTTIPALETNYIWLLTNDKQQTVIVDPSTAKPVIDYLSRHSLKPVAILLTHHHDDHTAGVAELVKAYPEILVFGSATIQQKLQLPVHTVHESDKVQLENFDFQVIETPGHTLDHVVYYQAPYLFCGDTLFAGGCGRIFEGTHEQMFNSLKKLYQLPNQTLICCAHEYTLDNFKFALSVLPDDIDLLAQFEKIKELRKDNKITLPTTLELEKRTNLFLRWDDERIQQKLQITDSEQVFSKLRTMKDRF</sequence>
<keyword evidence="5 7" id="KW-0378">Hydrolase</keyword>
<dbReference type="NCBIfam" id="TIGR03413">
    <property type="entry name" value="GSH_gloB"/>
    <property type="match status" value="1"/>
</dbReference>
<dbReference type="PANTHER" id="PTHR43705:SF1">
    <property type="entry name" value="HYDROXYACYLGLUTATHIONE HYDROLASE GLOB"/>
    <property type="match status" value="1"/>
</dbReference>
<evidence type="ECO:0000256" key="6">
    <source>
        <dbReference type="ARBA" id="ARBA00022833"/>
    </source>
</evidence>
<evidence type="ECO:0000313" key="10">
    <source>
        <dbReference type="Proteomes" id="UP000501168"/>
    </source>
</evidence>
<dbReference type="InterPro" id="IPR035680">
    <property type="entry name" value="Clx_II_MBL"/>
</dbReference>
<dbReference type="GO" id="GO:0046872">
    <property type="term" value="F:metal ion binding"/>
    <property type="evidence" value="ECO:0007669"/>
    <property type="project" value="UniProtKB-KW"/>
</dbReference>
<feature type="binding site" evidence="7">
    <location>
        <position position="56"/>
    </location>
    <ligand>
        <name>Zn(2+)</name>
        <dbReference type="ChEBI" id="CHEBI:29105"/>
        <label>1</label>
    </ligand>
</feature>
<evidence type="ECO:0000259" key="8">
    <source>
        <dbReference type="SMART" id="SM00849"/>
    </source>
</evidence>
<feature type="binding site" evidence="7">
    <location>
        <position position="113"/>
    </location>
    <ligand>
        <name>Zn(2+)</name>
        <dbReference type="ChEBI" id="CHEBI:29105"/>
        <label>1</label>
    </ligand>
</feature>
<reference evidence="9 10" key="1">
    <citation type="submission" date="2020-03" db="EMBL/GenBank/DDBJ databases">
        <title>Complete genome sequence of Orbus sp. IPMB12 (BCRC 80908).</title>
        <authorList>
            <person name="Lo W.-S."/>
            <person name="Chang T.-H."/>
            <person name="Kuo C.-H."/>
        </authorList>
    </citation>
    <scope>NUCLEOTIDE SEQUENCE [LARGE SCALE GENOMIC DNA]</scope>
    <source>
        <strain evidence="9 10">IPMB12</strain>
    </source>
</reference>
<dbReference type="AlphaFoldDB" id="A0A6G9IC47"/>
<accession>A0A6G9IC47</accession>
<protein>
    <recommendedName>
        <fullName evidence="7">Hydroxyacylglutathione hydrolase</fullName>
        <ecNumber evidence="7">3.1.2.6</ecNumber>
    </recommendedName>
    <alternativeName>
        <fullName evidence="7">Glyoxalase II</fullName>
        <shortName evidence="7">Glx II</shortName>
    </alternativeName>
</protein>
<dbReference type="InterPro" id="IPR001279">
    <property type="entry name" value="Metallo-B-lactamas"/>
</dbReference>
<dbReference type="InterPro" id="IPR032282">
    <property type="entry name" value="HAGH_C"/>
</dbReference>
<evidence type="ECO:0000256" key="4">
    <source>
        <dbReference type="ARBA" id="ARBA00022723"/>
    </source>
</evidence>
<gene>
    <name evidence="7 9" type="primary">gloB</name>
    <name evidence="9" type="ORF">IPMB12_09000</name>
</gene>
<keyword evidence="10" id="KW-1185">Reference proteome</keyword>
<comment type="similarity">
    <text evidence="3 7">Belongs to the metallo-beta-lactamase superfamily. Glyoxalase II family.</text>
</comment>
<comment type="pathway">
    <text evidence="2 7">Secondary metabolite metabolism; methylglyoxal degradation; (R)-lactate from methylglyoxal: step 2/2.</text>
</comment>
<dbReference type="InterPro" id="IPR036866">
    <property type="entry name" value="RibonucZ/Hydroxyglut_hydro"/>
</dbReference>
<feature type="binding site" evidence="7">
    <location>
        <position position="58"/>
    </location>
    <ligand>
        <name>Zn(2+)</name>
        <dbReference type="ChEBI" id="CHEBI:29105"/>
        <label>2</label>
    </ligand>
</feature>
<feature type="domain" description="Metallo-beta-lactamase" evidence="8">
    <location>
        <begin position="12"/>
        <end position="168"/>
    </location>
</feature>
<dbReference type="PIRSF" id="PIRSF005457">
    <property type="entry name" value="Glx"/>
    <property type="match status" value="1"/>
</dbReference>
<comment type="function">
    <text evidence="7">Thiolesterase that catalyzes the hydrolysis of S-D-lactoyl-glutathione to form glutathione and D-lactic acid.</text>
</comment>
<dbReference type="GO" id="GO:0019243">
    <property type="term" value="P:methylglyoxal catabolic process to D-lactate via S-lactoyl-glutathione"/>
    <property type="evidence" value="ECO:0007669"/>
    <property type="project" value="UniProtKB-UniRule"/>
</dbReference>
<feature type="binding site" evidence="7">
    <location>
        <position position="59"/>
    </location>
    <ligand>
        <name>Zn(2+)</name>
        <dbReference type="ChEBI" id="CHEBI:29105"/>
        <label>2</label>
    </ligand>
</feature>
<proteinExistence type="inferred from homology"/>
<comment type="cofactor">
    <cofactor evidence="7">
        <name>Zn(2+)</name>
        <dbReference type="ChEBI" id="CHEBI:29105"/>
    </cofactor>
    <text evidence="7">Binds 2 Zn(2+) ions per subunit.</text>
</comment>
<feature type="binding site" evidence="7">
    <location>
        <position position="130"/>
    </location>
    <ligand>
        <name>Zn(2+)</name>
        <dbReference type="ChEBI" id="CHEBI:29105"/>
        <label>1</label>
    </ligand>
</feature>
<comment type="subunit">
    <text evidence="7">Monomer.</text>
</comment>
<feature type="binding site" evidence="7">
    <location>
        <position position="54"/>
    </location>
    <ligand>
        <name>Zn(2+)</name>
        <dbReference type="ChEBI" id="CHEBI:29105"/>
        <label>1</label>
    </ligand>
</feature>